<proteinExistence type="predicted"/>
<evidence type="ECO:0000313" key="2">
    <source>
        <dbReference type="Proteomes" id="UP001143910"/>
    </source>
</evidence>
<organism evidence="1 2">
    <name type="scientific">Zarea fungicola</name>
    <dbReference type="NCBI Taxonomy" id="93591"/>
    <lineage>
        <taxon>Eukaryota</taxon>
        <taxon>Fungi</taxon>
        <taxon>Dikarya</taxon>
        <taxon>Ascomycota</taxon>
        <taxon>Pezizomycotina</taxon>
        <taxon>Sordariomycetes</taxon>
        <taxon>Hypocreomycetidae</taxon>
        <taxon>Hypocreales</taxon>
        <taxon>Cordycipitaceae</taxon>
        <taxon>Zarea</taxon>
    </lineage>
</organism>
<accession>A0ACC1NYK5</accession>
<gene>
    <name evidence="1" type="ORF">NQ176_g291</name>
</gene>
<reference evidence="1" key="1">
    <citation type="submission" date="2022-08" db="EMBL/GenBank/DDBJ databases">
        <title>Genome Sequence of Lecanicillium fungicola.</title>
        <authorList>
            <person name="Buettner E."/>
        </authorList>
    </citation>
    <scope>NUCLEOTIDE SEQUENCE</scope>
    <source>
        <strain evidence="1">Babe33</strain>
    </source>
</reference>
<protein>
    <submittedName>
        <fullName evidence="1">Uncharacterized protein</fullName>
    </submittedName>
</protein>
<name>A0ACC1NYK5_9HYPO</name>
<evidence type="ECO:0000313" key="1">
    <source>
        <dbReference type="EMBL" id="KAJ2983974.1"/>
    </source>
</evidence>
<keyword evidence="2" id="KW-1185">Reference proteome</keyword>
<dbReference type="Proteomes" id="UP001143910">
    <property type="component" value="Unassembled WGS sequence"/>
</dbReference>
<comment type="caution">
    <text evidence="1">The sequence shown here is derived from an EMBL/GenBank/DDBJ whole genome shotgun (WGS) entry which is preliminary data.</text>
</comment>
<dbReference type="EMBL" id="JANJQO010000010">
    <property type="protein sequence ID" value="KAJ2983974.1"/>
    <property type="molecule type" value="Genomic_DNA"/>
</dbReference>
<sequence length="524" mass="58554">MIDTIALAGAAALLCLIWYWQHFRVDNRPKLPPGPKALPVIGNYMDLPPEGIPEYQHWLKHKDEYGPISSITIMGNTIVIIHDKDSAHDLLVKQSAETSSRPHMEFGLDLCGYENLLALSPSNDSHRRRRKLVYQHFGTRAMASQHSHLQEIEARRLLLRVLNEPDGLIQHIKSETNAIILKATYGYSLGPVTADPLLTLVQKMIDNVKAALVPMGWFVDIIPALKYLPSGFPGTGFKETARRWRKTGQDVANIPYLFVKKQQAVHSHTRSYVSNLLQGKSIGQAKLSHDDEEDIKWSAATIYGAGAETTSSVLTSFILAMVMFPGVQRKAQEEIDRVIGSERLPKFEDRDQLPYIGATVKEAYRWLPTSPMGLPHVAQEDIIFKGHLLPKGAYLLPAVWWFCHDPDVYADPETFDPERYLGPRGEPDATSTVFGYGRRTCPGQHFADATVFITIAQVLAAFSIKKAVDDQGSEIEAKLEPSPAVTTHPMPFPYSIAPRSSKHAKLVRDIEVEAPWMQNDAALL</sequence>